<organism evidence="2 3">
    <name type="scientific">Edaphosphingomonas haloaromaticamans</name>
    <dbReference type="NCBI Taxonomy" id="653954"/>
    <lineage>
        <taxon>Bacteria</taxon>
        <taxon>Pseudomonadati</taxon>
        <taxon>Pseudomonadota</taxon>
        <taxon>Alphaproteobacteria</taxon>
        <taxon>Sphingomonadales</taxon>
        <taxon>Rhizorhabdaceae</taxon>
        <taxon>Edaphosphingomonas</taxon>
    </lineage>
</organism>
<proteinExistence type="predicted"/>
<sequence>MVRGVSVGCEAGRGTGVGQVIAAIALAGVLAGLIGYPPEPAGWAMTLVAFATVAASVRRRPSRRAGQIV</sequence>
<evidence type="ECO:0000256" key="1">
    <source>
        <dbReference type="SAM" id="Phobius"/>
    </source>
</evidence>
<evidence type="ECO:0000313" key="3">
    <source>
        <dbReference type="Proteomes" id="UP000179467"/>
    </source>
</evidence>
<feature type="transmembrane region" description="Helical" evidence="1">
    <location>
        <begin position="40"/>
        <end position="57"/>
    </location>
</feature>
<keyword evidence="1" id="KW-0472">Membrane</keyword>
<dbReference type="Proteomes" id="UP000179467">
    <property type="component" value="Unassembled WGS sequence"/>
</dbReference>
<dbReference type="EMBL" id="MIPT01000001">
    <property type="protein sequence ID" value="OHT21240.1"/>
    <property type="molecule type" value="Genomic_DNA"/>
</dbReference>
<reference evidence="2 3" key="1">
    <citation type="submission" date="2016-09" db="EMBL/GenBank/DDBJ databases">
        <title>Metabolic pathway, cell adaptation mechanisms and a novel monoxygenase revealed through proteogenomic-transcription analysis of a Sphingomonas haloaromaticamans strain degrading the fungicide ortho-phenylphenol.</title>
        <authorList>
            <person name="Perruchon C."/>
            <person name="Papadopoulou E.S."/>
            <person name="Rousidou C."/>
            <person name="Vasileiadis S."/>
            <person name="Tanou G."/>
            <person name="Amoutzias G."/>
            <person name="Molassiotis A."/>
            <person name="Karpouzas D.G."/>
        </authorList>
    </citation>
    <scope>NUCLEOTIDE SEQUENCE [LARGE SCALE GENOMIC DNA]</scope>
    <source>
        <strain evidence="2 3">P3</strain>
    </source>
</reference>
<protein>
    <submittedName>
        <fullName evidence="2">Uncharacterized protein</fullName>
    </submittedName>
</protein>
<accession>A0A1S1HL30</accession>
<name>A0A1S1HL30_9SPHN</name>
<dbReference type="AlphaFoldDB" id="A0A1S1HL30"/>
<gene>
    <name evidence="2" type="ORF">BHE75_03246</name>
</gene>
<keyword evidence="3" id="KW-1185">Reference proteome</keyword>
<evidence type="ECO:0000313" key="2">
    <source>
        <dbReference type="EMBL" id="OHT21240.1"/>
    </source>
</evidence>
<comment type="caution">
    <text evidence="2">The sequence shown here is derived from an EMBL/GenBank/DDBJ whole genome shotgun (WGS) entry which is preliminary data.</text>
</comment>
<keyword evidence="1" id="KW-0812">Transmembrane</keyword>
<keyword evidence="1" id="KW-1133">Transmembrane helix</keyword>
<feature type="transmembrane region" description="Helical" evidence="1">
    <location>
        <begin position="12"/>
        <end position="34"/>
    </location>
</feature>